<feature type="transmembrane region" description="Helical" evidence="6">
    <location>
        <begin position="143"/>
        <end position="161"/>
    </location>
</feature>
<dbReference type="InterPro" id="IPR051311">
    <property type="entry name" value="DedA_domain"/>
</dbReference>
<protein>
    <recommendedName>
        <fullName evidence="7">Rhodanese domain-containing protein</fullName>
    </recommendedName>
</protein>
<evidence type="ECO:0000256" key="6">
    <source>
        <dbReference type="SAM" id="Phobius"/>
    </source>
</evidence>
<dbReference type="SUPFAM" id="SSF52821">
    <property type="entry name" value="Rhodanese/Cell cycle control phosphatase"/>
    <property type="match status" value="1"/>
</dbReference>
<feature type="transmembrane region" description="Helical" evidence="6">
    <location>
        <begin position="49"/>
        <end position="73"/>
    </location>
</feature>
<organism evidence="8 9">
    <name type="scientific">Solimonas terrae</name>
    <dbReference type="NCBI Taxonomy" id="1396819"/>
    <lineage>
        <taxon>Bacteria</taxon>
        <taxon>Pseudomonadati</taxon>
        <taxon>Pseudomonadota</taxon>
        <taxon>Gammaproteobacteria</taxon>
        <taxon>Nevskiales</taxon>
        <taxon>Nevskiaceae</taxon>
        <taxon>Solimonas</taxon>
    </lineage>
</organism>
<dbReference type="CDD" id="cd01444">
    <property type="entry name" value="GlpE_ST"/>
    <property type="match status" value="1"/>
</dbReference>
<keyword evidence="2" id="KW-1003">Cell membrane</keyword>
<dbReference type="SMART" id="SM00450">
    <property type="entry name" value="RHOD"/>
    <property type="match status" value="1"/>
</dbReference>
<evidence type="ECO:0000256" key="5">
    <source>
        <dbReference type="ARBA" id="ARBA00023136"/>
    </source>
</evidence>
<name>A0A6M2BPG3_9GAMM</name>
<sequence length="331" mass="35509">MLHTLTPDLLAALLACLCVTAASLGMPVPTLPALIYAGSMAALAPQSGLALGALSFGGAVAGGLIGDSIWYAAGRRHGFRVLRLLCRLSLSQDSCVRRTESFFARRGIRILLVARFVPGLSVVSVPMSGVAAVPFSRFALHDLFGVMLWVGAGLLAGYLFADQVDALLLMLQHFGLGLGAAVLLVLAGFIAYRWVRRRRLLRALEMSRISTDELYALMSAGAAPIVIDVRSPEGRAQDPWRIPGARTVDLDRLEHEIEQLTRKAQVVLYCSCPNEISAAVVAKRMRALGFSDVRPLLGGLDAWRAAGWELQPVATVQTDDSRTVIGIAAHD</sequence>
<dbReference type="EMBL" id="JAAMOW010000003">
    <property type="protein sequence ID" value="NGY04368.1"/>
    <property type="molecule type" value="Genomic_DNA"/>
</dbReference>
<dbReference type="GO" id="GO:0005737">
    <property type="term" value="C:cytoplasm"/>
    <property type="evidence" value="ECO:0007669"/>
    <property type="project" value="InterPro"/>
</dbReference>
<dbReference type="InterPro" id="IPR023695">
    <property type="entry name" value="Thiosulf_sulfurTrfase"/>
</dbReference>
<comment type="subcellular location">
    <subcellularLocation>
        <location evidence="1">Cell membrane</location>
        <topology evidence="1">Multi-pass membrane protein</topology>
    </subcellularLocation>
</comment>
<dbReference type="Proteomes" id="UP000472676">
    <property type="component" value="Unassembled WGS sequence"/>
</dbReference>
<evidence type="ECO:0000313" key="9">
    <source>
        <dbReference type="Proteomes" id="UP000472676"/>
    </source>
</evidence>
<dbReference type="Gene3D" id="3.40.250.10">
    <property type="entry name" value="Rhodanese-like domain"/>
    <property type="match status" value="1"/>
</dbReference>
<dbReference type="GO" id="GO:0004792">
    <property type="term" value="F:thiosulfate-cyanide sulfurtransferase activity"/>
    <property type="evidence" value="ECO:0007669"/>
    <property type="project" value="InterPro"/>
</dbReference>
<dbReference type="InterPro" id="IPR036873">
    <property type="entry name" value="Rhodanese-like_dom_sf"/>
</dbReference>
<evidence type="ECO:0000256" key="1">
    <source>
        <dbReference type="ARBA" id="ARBA00004651"/>
    </source>
</evidence>
<dbReference type="PANTHER" id="PTHR42709:SF6">
    <property type="entry name" value="UNDECAPRENYL PHOSPHATE TRANSPORTER A"/>
    <property type="match status" value="1"/>
</dbReference>
<keyword evidence="3 6" id="KW-0812">Transmembrane</keyword>
<keyword evidence="4 6" id="KW-1133">Transmembrane helix</keyword>
<keyword evidence="5 6" id="KW-0472">Membrane</keyword>
<accession>A0A6M2BPG3</accession>
<dbReference type="InterPro" id="IPR001763">
    <property type="entry name" value="Rhodanese-like_dom"/>
</dbReference>
<reference evidence="8 9" key="1">
    <citation type="journal article" date="2014" name="Int. J. Syst. Evol. Microbiol.">
        <title>Solimonas terrae sp. nov., isolated from soil.</title>
        <authorList>
            <person name="Kim S.J."/>
            <person name="Moon J.Y."/>
            <person name="Weon H.Y."/>
            <person name="Ahn J.H."/>
            <person name="Chen W.M."/>
            <person name="Kwon S.W."/>
        </authorList>
    </citation>
    <scope>NUCLEOTIDE SEQUENCE [LARGE SCALE GENOMIC DNA]</scope>
    <source>
        <strain evidence="8 9">KIS83-12</strain>
    </source>
</reference>
<gene>
    <name evidence="8" type="ORF">G7Y85_06305</name>
</gene>
<dbReference type="AlphaFoldDB" id="A0A6M2BPG3"/>
<dbReference type="PROSITE" id="PS50206">
    <property type="entry name" value="RHODANESE_3"/>
    <property type="match status" value="1"/>
</dbReference>
<dbReference type="InterPro" id="IPR032816">
    <property type="entry name" value="VTT_dom"/>
</dbReference>
<evidence type="ECO:0000256" key="2">
    <source>
        <dbReference type="ARBA" id="ARBA00022475"/>
    </source>
</evidence>
<keyword evidence="9" id="KW-1185">Reference proteome</keyword>
<comment type="caution">
    <text evidence="8">The sequence shown here is derived from an EMBL/GenBank/DDBJ whole genome shotgun (WGS) entry which is preliminary data.</text>
</comment>
<feature type="transmembrane region" description="Helical" evidence="6">
    <location>
        <begin position="167"/>
        <end position="192"/>
    </location>
</feature>
<evidence type="ECO:0000259" key="7">
    <source>
        <dbReference type="PROSITE" id="PS50206"/>
    </source>
</evidence>
<evidence type="ECO:0000313" key="8">
    <source>
        <dbReference type="EMBL" id="NGY04368.1"/>
    </source>
</evidence>
<evidence type="ECO:0000256" key="3">
    <source>
        <dbReference type="ARBA" id="ARBA00022692"/>
    </source>
</evidence>
<dbReference type="RefSeq" id="WP_166253620.1">
    <property type="nucleotide sequence ID" value="NZ_JAAMOW010000003.1"/>
</dbReference>
<dbReference type="GO" id="GO:0005886">
    <property type="term" value="C:plasma membrane"/>
    <property type="evidence" value="ECO:0007669"/>
    <property type="project" value="UniProtKB-SubCell"/>
</dbReference>
<proteinExistence type="predicted"/>
<feature type="domain" description="Rhodanese" evidence="7">
    <location>
        <begin position="220"/>
        <end position="312"/>
    </location>
</feature>
<dbReference type="Pfam" id="PF09335">
    <property type="entry name" value="VTT_dom"/>
    <property type="match status" value="1"/>
</dbReference>
<dbReference type="Pfam" id="PF00581">
    <property type="entry name" value="Rhodanese"/>
    <property type="match status" value="1"/>
</dbReference>
<dbReference type="PANTHER" id="PTHR42709">
    <property type="entry name" value="ALKALINE PHOSPHATASE LIKE PROTEIN"/>
    <property type="match status" value="1"/>
</dbReference>
<evidence type="ECO:0000256" key="4">
    <source>
        <dbReference type="ARBA" id="ARBA00022989"/>
    </source>
</evidence>